<dbReference type="GO" id="GO:0030276">
    <property type="term" value="F:clathrin binding"/>
    <property type="evidence" value="ECO:0007669"/>
    <property type="project" value="EnsemblFungi"/>
</dbReference>
<dbReference type="GO" id="GO:0032511">
    <property type="term" value="P:late endosome to vacuole transport via multivesicular body sorting pathway"/>
    <property type="evidence" value="ECO:0007669"/>
    <property type="project" value="EnsemblFungi"/>
</dbReference>
<dbReference type="GO" id="GO:0030125">
    <property type="term" value="C:clathrin vesicle coat"/>
    <property type="evidence" value="ECO:0007669"/>
    <property type="project" value="EnsemblFungi"/>
</dbReference>
<dbReference type="InterPro" id="IPR013809">
    <property type="entry name" value="ENTH"/>
</dbReference>
<evidence type="ECO:0000313" key="4">
    <source>
        <dbReference type="EMBL" id="KTA98804.1"/>
    </source>
</evidence>
<dbReference type="Gene3D" id="1.25.40.90">
    <property type="match status" value="1"/>
</dbReference>
<dbReference type="GO" id="GO:0007015">
    <property type="term" value="P:actin filament organization"/>
    <property type="evidence" value="ECO:0007669"/>
    <property type="project" value="TreeGrafter"/>
</dbReference>
<organism evidence="4 5">
    <name type="scientific">Candida glabrata</name>
    <name type="common">Yeast</name>
    <name type="synonym">Torulopsis glabrata</name>
    <dbReference type="NCBI Taxonomy" id="5478"/>
    <lineage>
        <taxon>Eukaryota</taxon>
        <taxon>Fungi</taxon>
        <taxon>Dikarya</taxon>
        <taxon>Ascomycota</taxon>
        <taxon>Saccharomycotina</taxon>
        <taxon>Saccharomycetes</taxon>
        <taxon>Saccharomycetales</taxon>
        <taxon>Saccharomycetaceae</taxon>
        <taxon>Nakaseomyces</taxon>
    </lineage>
</organism>
<reference evidence="4 5" key="1">
    <citation type="submission" date="2015-10" db="EMBL/GenBank/DDBJ databases">
        <title>Draft genomes sequences of Candida glabrata isolates 1A, 1B, 2A, 2B, 3A and 3B.</title>
        <authorList>
            <person name="Haavelsrud O.E."/>
            <person name="Gaustad P."/>
        </authorList>
    </citation>
    <scope>NUCLEOTIDE SEQUENCE [LARGE SCALE GENOMIC DNA]</scope>
    <source>
        <strain evidence="4">910700640</strain>
    </source>
</reference>
<dbReference type="GO" id="GO:0005829">
    <property type="term" value="C:cytosol"/>
    <property type="evidence" value="ECO:0007669"/>
    <property type="project" value="GOC"/>
</dbReference>
<feature type="compositionally biased region" description="Polar residues" evidence="1">
    <location>
        <begin position="306"/>
        <end position="327"/>
    </location>
</feature>
<dbReference type="VEuPathDB" id="FungiDB:GW608_E00979"/>
<dbReference type="GO" id="GO:0080025">
    <property type="term" value="F:phosphatidylinositol-3,5-bisphosphate binding"/>
    <property type="evidence" value="ECO:0007669"/>
    <property type="project" value="EnsemblFungi"/>
</dbReference>
<dbReference type="AlphaFoldDB" id="A0A0W0CGT4"/>
<dbReference type="VEuPathDB" id="FungiDB:B1J91_E01199g"/>
<dbReference type="PANTHER" id="PTHR12276">
    <property type="entry name" value="EPSIN/ENT-RELATED"/>
    <property type="match status" value="1"/>
</dbReference>
<dbReference type="PROSITE" id="PS50942">
    <property type="entry name" value="ENTH"/>
    <property type="match status" value="1"/>
</dbReference>
<feature type="compositionally biased region" description="Basic and acidic residues" evidence="1">
    <location>
        <begin position="253"/>
        <end position="287"/>
    </location>
</feature>
<dbReference type="PANTHER" id="PTHR12276:SF5">
    <property type="entry name" value="EPSIN-5"/>
    <property type="match status" value="1"/>
</dbReference>
<dbReference type="EMBL" id="LLZZ01000191">
    <property type="protein sequence ID" value="KTA95108.1"/>
    <property type="molecule type" value="Genomic_DNA"/>
</dbReference>
<feature type="compositionally biased region" description="Acidic residues" evidence="1">
    <location>
        <begin position="331"/>
        <end position="342"/>
    </location>
</feature>
<dbReference type="VEuPathDB" id="FungiDB:CAGL0E01199g"/>
<gene>
    <name evidence="4" type="ORF">AO440_000925</name>
    <name evidence="3" type="ORF">AO440_000948</name>
</gene>
<evidence type="ECO:0000313" key="3">
    <source>
        <dbReference type="EMBL" id="KTA95108.1"/>
    </source>
</evidence>
<dbReference type="GO" id="GO:0006897">
    <property type="term" value="P:endocytosis"/>
    <property type="evidence" value="ECO:0007669"/>
    <property type="project" value="TreeGrafter"/>
</dbReference>
<sequence length="412" mass="47124">MDSLSKKIQNLGIHDLRNAARFAQNVIVQYEPYQVDVRRATNTDSWGPTPKHLAKVLRNRYQVPLYLITEYILKRLIDHIAQRPKNLYEKARKDYVNYGSEWRVVLKCLVVIEYLLMNVDDGDEINQVRSCLLTHKHLISKEVLNFKIKFSNDGKMEVHERGIRKKGELIMQFIEDSKFLKQERLKNKKNALKIKQQGESDMLYNADAMASVSTYGSSSMRGSNNFDYGEDLDFDDDDDDDIPVDNRPRRRPSHADQQRKQRREILREQIRNKEQQRRDYYQKKKEEEEAANVPDLISFDDLEPKGTTNTSTKSLYPSDSRLPSKSATIGEVDDEDEEDEFGDFQSEVAPGSSKPAATTANASTTKPAAATAAANDDLMDLFGPSKTPVEEVKKPAKKDAFSDLFASSKSLI</sequence>
<name>A0A0W0CGT4_CANGB</name>
<evidence type="ECO:0000313" key="5">
    <source>
        <dbReference type="Proteomes" id="UP000054886"/>
    </source>
</evidence>
<dbReference type="GO" id="GO:0005768">
    <property type="term" value="C:endosome"/>
    <property type="evidence" value="ECO:0007669"/>
    <property type="project" value="EnsemblFungi"/>
</dbReference>
<evidence type="ECO:0000256" key="1">
    <source>
        <dbReference type="SAM" id="MobiDB-lite"/>
    </source>
</evidence>
<dbReference type="SMART" id="SM00273">
    <property type="entry name" value="ENTH"/>
    <property type="match status" value="1"/>
</dbReference>
<dbReference type="GO" id="GO:0006895">
    <property type="term" value="P:Golgi to endosome transport"/>
    <property type="evidence" value="ECO:0007669"/>
    <property type="project" value="EnsemblFungi"/>
</dbReference>
<dbReference type="CDD" id="cd16993">
    <property type="entry name" value="ENTH_Ent5"/>
    <property type="match status" value="1"/>
</dbReference>
<protein>
    <submittedName>
        <fullName evidence="4">Epsin-5</fullName>
    </submittedName>
</protein>
<comment type="caution">
    <text evidence="4">The sequence shown here is derived from an EMBL/GenBank/DDBJ whole genome shotgun (WGS) entry which is preliminary data.</text>
</comment>
<dbReference type="OrthoDB" id="4033880at2759"/>
<dbReference type="GO" id="GO:0005886">
    <property type="term" value="C:plasma membrane"/>
    <property type="evidence" value="ECO:0007669"/>
    <property type="project" value="TreeGrafter"/>
</dbReference>
<accession>A0A0W0CGT4</accession>
<feature type="compositionally biased region" description="Acidic residues" evidence="1">
    <location>
        <begin position="228"/>
        <end position="243"/>
    </location>
</feature>
<dbReference type="VEuPathDB" id="FungiDB:GWK60_E00979"/>
<dbReference type="GO" id="GO:0034498">
    <property type="term" value="P:early endosome to Golgi transport"/>
    <property type="evidence" value="ECO:0007669"/>
    <property type="project" value="EnsemblFungi"/>
</dbReference>
<dbReference type="VEuPathDB" id="FungiDB:GVI51_E00979"/>
<dbReference type="OMA" id="WRVVLKC"/>
<dbReference type="EMBL" id="LLZZ01000151">
    <property type="protein sequence ID" value="KTA98804.1"/>
    <property type="molecule type" value="Genomic_DNA"/>
</dbReference>
<dbReference type="SUPFAM" id="SSF48464">
    <property type="entry name" value="ENTH/VHS domain"/>
    <property type="match status" value="1"/>
</dbReference>
<feature type="domain" description="ENTH" evidence="2">
    <location>
        <begin position="25"/>
        <end position="184"/>
    </location>
</feature>
<evidence type="ECO:0000259" key="2">
    <source>
        <dbReference type="PROSITE" id="PS50942"/>
    </source>
</evidence>
<dbReference type="Proteomes" id="UP000054886">
    <property type="component" value="Unassembled WGS sequence"/>
</dbReference>
<dbReference type="Pfam" id="PF01417">
    <property type="entry name" value="ENTH"/>
    <property type="match status" value="1"/>
</dbReference>
<dbReference type="InterPro" id="IPR008942">
    <property type="entry name" value="ENTH_VHS"/>
</dbReference>
<feature type="compositionally biased region" description="Low complexity" evidence="1">
    <location>
        <begin position="353"/>
        <end position="369"/>
    </location>
</feature>
<feature type="region of interest" description="Disordered" evidence="1">
    <location>
        <begin position="227"/>
        <end position="369"/>
    </location>
</feature>
<proteinExistence type="predicted"/>